<evidence type="ECO:0000256" key="1">
    <source>
        <dbReference type="SAM" id="Coils"/>
    </source>
</evidence>
<proteinExistence type="predicted"/>
<dbReference type="STRING" id="77044.A0A1W2TP61"/>
<organism evidence="4">
    <name type="scientific">Rosellinia necatrix</name>
    <name type="common">White root-rot fungus</name>
    <dbReference type="NCBI Taxonomy" id="77044"/>
    <lineage>
        <taxon>Eukaryota</taxon>
        <taxon>Fungi</taxon>
        <taxon>Dikarya</taxon>
        <taxon>Ascomycota</taxon>
        <taxon>Pezizomycotina</taxon>
        <taxon>Sordariomycetes</taxon>
        <taxon>Xylariomycetidae</taxon>
        <taxon>Xylariales</taxon>
        <taxon>Xylariaceae</taxon>
        <taxon>Rosellinia</taxon>
    </lineage>
</organism>
<sequence>MGIQDSLYDTMTLADKILNDLVRRFTNGGEFTPPNEAIVVQFRDVVEGHLKRYNAKYDEMYNLYTRGLEAAEQSKASYTEQINNLETQLRYEKQSTAAQVDSAVASYRKRVDEISRTAEYERGKMDQEREKFRKELEKRKELARADIERYRMIASEETKQRELTNEHLEYAERKTVELSTTISKLERTQRQREEELRGWKAEVAKVTMMKEAAEGENNACQENMNKMTRKMRELERQLNEMKPKLMRSEQTIAGQRDKITRLEESLHDTLEELQKHKPESPGIPLRLRTPSLRTAASTLSRVSTMSSASTSEVDLSGHDSNESVVTVVPHERNRDQQPDEPVDGGPVSRAAHEQAMEEAAKEIQRLRAERDDLQTIQENYQKTIGQLQGDVDRLGRDSVKIKDLKAKIGDLEKKIAALETDAGNYKREAEGASEELRKALEELKERGEELRQSQQNLSKANATHETCLDRLREAETEQDELRPMMDTNRRAIKEFTEGCQRLAQKGEDPAVDQDEIAGEFVELTQLLLSSATPPPTKGSDGFPLGLFRPRKSVPGAIPAGPKQTPAGPSADAAQQQQQQQQQQQEQAGRSPGEPDAPGDCERERRRLEAEVAELGDRCRALQGTVEEQARQVAASEERAGRAQAAQAALRAEIAAASAAQLEALRGIEKMRLASPSRADAGRGLALARRRAEMYRDLNASLAVRNGFLEDQIGASATARQRGAGRAGGVGGGPAGRRGVLSGVKRYVGSVWRLFLAVLRHGSVWGTLLAVFTMMVVVIVAEGGQYAQWKHANARTRALWMAAEERRWLCLGPPNFDYFWHVVGAGLTGRWRFR</sequence>
<gene>
    <name evidence="4" type="ORF">SAMD00023353_4200220</name>
</gene>
<feature type="compositionally biased region" description="Basic and acidic residues" evidence="2">
    <location>
        <begin position="350"/>
        <end position="359"/>
    </location>
</feature>
<keyword evidence="5" id="KW-1185">Reference proteome</keyword>
<name>A0A1W2TP61_ROSNE</name>
<evidence type="ECO:0000313" key="4">
    <source>
        <dbReference type="EMBL" id="GAP90180.2"/>
    </source>
</evidence>
<evidence type="ECO:0000256" key="3">
    <source>
        <dbReference type="SAM" id="Phobius"/>
    </source>
</evidence>
<feature type="coiled-coil region" evidence="1">
    <location>
        <begin position="182"/>
        <end position="272"/>
    </location>
</feature>
<feature type="coiled-coil region" evidence="1">
    <location>
        <begin position="604"/>
        <end position="638"/>
    </location>
</feature>
<keyword evidence="3" id="KW-0472">Membrane</keyword>
<accession>A0A1W2TP61</accession>
<dbReference type="EMBL" id="DF977487">
    <property type="protein sequence ID" value="GAP90180.2"/>
    <property type="molecule type" value="Genomic_DNA"/>
</dbReference>
<protein>
    <submittedName>
        <fullName evidence="4">Uncharacterized protein</fullName>
    </submittedName>
</protein>
<dbReference type="Gene3D" id="1.10.287.1490">
    <property type="match status" value="1"/>
</dbReference>
<feature type="coiled-coil region" evidence="1">
    <location>
        <begin position="125"/>
        <end position="153"/>
    </location>
</feature>
<keyword evidence="3" id="KW-0812">Transmembrane</keyword>
<dbReference type="AlphaFoldDB" id="A0A1W2TP61"/>
<dbReference type="PANTHER" id="PTHR43941">
    <property type="entry name" value="STRUCTURAL MAINTENANCE OF CHROMOSOMES PROTEIN 2"/>
    <property type="match status" value="1"/>
</dbReference>
<feature type="compositionally biased region" description="Low complexity" evidence="2">
    <location>
        <begin position="574"/>
        <end position="586"/>
    </location>
</feature>
<evidence type="ECO:0000313" key="5">
    <source>
        <dbReference type="Proteomes" id="UP000054516"/>
    </source>
</evidence>
<dbReference type="OrthoDB" id="4779209at2759"/>
<reference evidence="4" key="1">
    <citation type="submission" date="2016-03" db="EMBL/GenBank/DDBJ databases">
        <title>Draft genome sequence of Rosellinia necatrix.</title>
        <authorList>
            <person name="Kanematsu S."/>
        </authorList>
    </citation>
    <scope>NUCLEOTIDE SEQUENCE [LARGE SCALE GENOMIC DNA]</scope>
    <source>
        <strain evidence="4">W97</strain>
    </source>
</reference>
<feature type="transmembrane region" description="Helical" evidence="3">
    <location>
        <begin position="762"/>
        <end position="780"/>
    </location>
</feature>
<feature type="compositionally biased region" description="Low complexity" evidence="2">
    <location>
        <begin position="297"/>
        <end position="311"/>
    </location>
</feature>
<feature type="region of interest" description="Disordered" evidence="2">
    <location>
        <begin position="530"/>
        <end position="603"/>
    </location>
</feature>
<keyword evidence="1" id="KW-0175">Coiled coil</keyword>
<dbReference type="Proteomes" id="UP000054516">
    <property type="component" value="Unassembled WGS sequence"/>
</dbReference>
<evidence type="ECO:0000256" key="2">
    <source>
        <dbReference type="SAM" id="MobiDB-lite"/>
    </source>
</evidence>
<feature type="region of interest" description="Disordered" evidence="2">
    <location>
        <begin position="296"/>
        <end position="359"/>
    </location>
</feature>
<keyword evidence="3" id="KW-1133">Transmembrane helix</keyword>